<dbReference type="Proteomes" id="UP000464468">
    <property type="component" value="Chromosome"/>
</dbReference>
<proteinExistence type="predicted"/>
<evidence type="ECO:0000313" key="2">
    <source>
        <dbReference type="EMBL" id="QHL90989.1"/>
    </source>
</evidence>
<reference evidence="2 3" key="1">
    <citation type="submission" date="2020-01" db="EMBL/GenBank/DDBJ databases">
        <title>Sphingomonas sp. C33 whole genome sequece.</title>
        <authorList>
            <person name="Park C."/>
        </authorList>
    </citation>
    <scope>NUCLEOTIDE SEQUENCE [LARGE SCALE GENOMIC DNA]</scope>
    <source>
        <strain evidence="2 3">C33</strain>
    </source>
</reference>
<evidence type="ECO:0000256" key="1">
    <source>
        <dbReference type="SAM" id="MobiDB-lite"/>
    </source>
</evidence>
<keyword evidence="3" id="KW-1185">Reference proteome</keyword>
<feature type="region of interest" description="Disordered" evidence="1">
    <location>
        <begin position="58"/>
        <end position="80"/>
    </location>
</feature>
<sequence>MDAIEVLNNADRSIVRLSPEGGEVAAVGDVLSVGDTGQGANISALDAERAVTEGKARIVGSGDDLKPRPGRRRRALDPTG</sequence>
<organism evidence="2 3">
    <name type="scientific">Sphingomonas changnyeongensis</name>
    <dbReference type="NCBI Taxonomy" id="2698679"/>
    <lineage>
        <taxon>Bacteria</taxon>
        <taxon>Pseudomonadati</taxon>
        <taxon>Pseudomonadota</taxon>
        <taxon>Alphaproteobacteria</taxon>
        <taxon>Sphingomonadales</taxon>
        <taxon>Sphingomonadaceae</taxon>
        <taxon>Sphingomonas</taxon>
    </lineage>
</organism>
<dbReference type="AlphaFoldDB" id="A0A7Z2S9Q0"/>
<name>A0A7Z2S9Q0_9SPHN</name>
<protein>
    <submittedName>
        <fullName evidence="2">Uncharacterized protein</fullName>
    </submittedName>
</protein>
<evidence type="ECO:0000313" key="3">
    <source>
        <dbReference type="Proteomes" id="UP000464468"/>
    </source>
</evidence>
<dbReference type="EMBL" id="CP047895">
    <property type="protein sequence ID" value="QHL90989.1"/>
    <property type="molecule type" value="Genomic_DNA"/>
</dbReference>
<dbReference type="KEGG" id="schy:GVO57_09360"/>
<dbReference type="RefSeq" id="WP_160592919.1">
    <property type="nucleotide sequence ID" value="NZ_CP047895.1"/>
</dbReference>
<accession>A0A7Z2S9Q0</accession>
<gene>
    <name evidence="2" type="ORF">GVO57_09360</name>
</gene>